<dbReference type="InterPro" id="IPR050999">
    <property type="entry name" value="ADP-ribosyltransferase_ARG"/>
</dbReference>
<dbReference type="PANTHER" id="PTHR10339">
    <property type="entry name" value="ADP-RIBOSYLTRANSFERASE"/>
    <property type="match status" value="1"/>
</dbReference>
<dbReference type="GO" id="GO:0003950">
    <property type="term" value="F:NAD+ poly-ADP-ribosyltransferase activity"/>
    <property type="evidence" value="ECO:0007669"/>
    <property type="project" value="TreeGrafter"/>
</dbReference>
<dbReference type="PANTHER" id="PTHR10339:SF28">
    <property type="entry name" value="NAD(P)(+)--ARGININE ADP-RIBOSYLTRANSFERASE"/>
    <property type="match status" value="1"/>
</dbReference>
<dbReference type="GO" id="GO:0016779">
    <property type="term" value="F:nucleotidyltransferase activity"/>
    <property type="evidence" value="ECO:0007669"/>
    <property type="project" value="UniProtKB-KW"/>
</dbReference>
<dbReference type="GO" id="GO:0106274">
    <property type="term" value="F:NAD+-protein-arginine ADP-ribosyltransferase activity"/>
    <property type="evidence" value="ECO:0007669"/>
    <property type="project" value="UniProtKB-EC"/>
</dbReference>
<evidence type="ECO:0000256" key="5">
    <source>
        <dbReference type="ARBA" id="ARBA00022729"/>
    </source>
</evidence>
<dbReference type="FunFam" id="3.90.176.10:FF:000001">
    <property type="entry name" value="NAD(P)(+)--arginine ADP-ribosyltransferase"/>
    <property type="match status" value="1"/>
</dbReference>
<keyword evidence="6 10" id="KW-0521">NADP</keyword>
<accession>A0AAD1VRW0</accession>
<keyword evidence="3 10" id="KW-0808">Transferase</keyword>
<keyword evidence="2 10" id="KW-0328">Glycosyltransferase</keyword>
<evidence type="ECO:0000256" key="9">
    <source>
        <dbReference type="ARBA" id="ARBA00047597"/>
    </source>
</evidence>
<name>A0AAD1VRW0_PELCU</name>
<evidence type="ECO:0000256" key="2">
    <source>
        <dbReference type="ARBA" id="ARBA00022676"/>
    </source>
</evidence>
<gene>
    <name evidence="11" type="ORF">PECUL_23A023947</name>
</gene>
<dbReference type="PRINTS" id="PR00970">
    <property type="entry name" value="RIBTRNSFRASE"/>
</dbReference>
<dbReference type="Pfam" id="PF01129">
    <property type="entry name" value="ART"/>
    <property type="match status" value="1"/>
</dbReference>
<evidence type="ECO:0000256" key="8">
    <source>
        <dbReference type="ARBA" id="ARBA00023157"/>
    </source>
</evidence>
<dbReference type="AlphaFoldDB" id="A0AAD1VRW0"/>
<dbReference type="EC" id="2.4.2.31" evidence="10"/>
<protein>
    <recommendedName>
        <fullName evidence="10">NAD(P)(+)--arginine ADP-ribosyltransferase</fullName>
        <ecNumber evidence="10">2.4.2.31</ecNumber>
    </recommendedName>
    <alternativeName>
        <fullName evidence="10">Mono(ADP-ribosyl)transferase</fullName>
    </alternativeName>
</protein>
<keyword evidence="7 10" id="KW-0520">NAD</keyword>
<keyword evidence="8" id="KW-1015">Disulfide bond</keyword>
<evidence type="ECO:0000313" key="12">
    <source>
        <dbReference type="Proteomes" id="UP001295444"/>
    </source>
</evidence>
<evidence type="ECO:0000256" key="4">
    <source>
        <dbReference type="ARBA" id="ARBA00022695"/>
    </source>
</evidence>
<proteinExistence type="inferred from homology"/>
<dbReference type="EMBL" id="OW240912">
    <property type="protein sequence ID" value="CAH2226017.1"/>
    <property type="molecule type" value="Genomic_DNA"/>
</dbReference>
<dbReference type="InterPro" id="IPR000768">
    <property type="entry name" value="ART"/>
</dbReference>
<keyword evidence="5 10" id="KW-0732">Signal</keyword>
<feature type="chain" id="PRO_5041771101" description="NAD(P)(+)--arginine ADP-ribosyltransferase" evidence="10">
    <location>
        <begin position="20"/>
        <end position="314"/>
    </location>
</feature>
<dbReference type="PROSITE" id="PS01291">
    <property type="entry name" value="ART"/>
    <property type="match status" value="1"/>
</dbReference>
<evidence type="ECO:0000256" key="7">
    <source>
        <dbReference type="ARBA" id="ARBA00023027"/>
    </source>
</evidence>
<dbReference type="Gene3D" id="3.90.176.10">
    <property type="entry name" value="Toxin ADP-ribosyltransferase, Chain A, domain 1"/>
    <property type="match status" value="1"/>
</dbReference>
<sequence length="314" mass="36012">MLITFSFFTSIILCSDLVGDRTDGSNTSEENITKLHGGQKNTAKNMKLASSLHLWPEAKCKLLNLDFGFNAFDDQYRGCTELLEEDVMPKILTLEKAINLEFGLAWNRAEVQWEQIKTQFRLPPGFKDEFGTAVIVYTTDWPKENPVYKVFNENVSTAGKSRTHYIQNFHFKSLHFYLTRALQTLKKTSKRRHQTFRGTHDSYEVSESVLRFGRFTSSSLNIEVAKEYYSGLLFEIVTCFGVDIHKLSSFPEEKEVLIPVAEKFIYRGKKGNMHVIDSTCELCSYFNCALFGEEKLDVPVCSTSGKYLYTHVSK</sequence>
<feature type="signal peptide" evidence="10">
    <location>
        <begin position="1"/>
        <end position="19"/>
    </location>
</feature>
<dbReference type="SUPFAM" id="SSF56399">
    <property type="entry name" value="ADP-ribosylation"/>
    <property type="match status" value="1"/>
</dbReference>
<dbReference type="Proteomes" id="UP001295444">
    <property type="component" value="Chromosome 01"/>
</dbReference>
<keyword evidence="4" id="KW-0548">Nucleotidyltransferase</keyword>
<evidence type="ECO:0000256" key="1">
    <source>
        <dbReference type="ARBA" id="ARBA00009558"/>
    </source>
</evidence>
<dbReference type="PROSITE" id="PS51996">
    <property type="entry name" value="TR_MART"/>
    <property type="match status" value="1"/>
</dbReference>
<organism evidence="11 12">
    <name type="scientific">Pelobates cultripes</name>
    <name type="common">Western spadefoot toad</name>
    <dbReference type="NCBI Taxonomy" id="61616"/>
    <lineage>
        <taxon>Eukaryota</taxon>
        <taxon>Metazoa</taxon>
        <taxon>Chordata</taxon>
        <taxon>Craniata</taxon>
        <taxon>Vertebrata</taxon>
        <taxon>Euteleostomi</taxon>
        <taxon>Amphibia</taxon>
        <taxon>Batrachia</taxon>
        <taxon>Anura</taxon>
        <taxon>Pelobatoidea</taxon>
        <taxon>Pelobatidae</taxon>
        <taxon>Pelobates</taxon>
    </lineage>
</organism>
<reference evidence="11" key="1">
    <citation type="submission" date="2022-03" db="EMBL/GenBank/DDBJ databases">
        <authorList>
            <person name="Alioto T."/>
            <person name="Alioto T."/>
            <person name="Gomez Garrido J."/>
        </authorList>
    </citation>
    <scope>NUCLEOTIDE SEQUENCE</scope>
</reference>
<evidence type="ECO:0000256" key="6">
    <source>
        <dbReference type="ARBA" id="ARBA00022857"/>
    </source>
</evidence>
<evidence type="ECO:0000256" key="10">
    <source>
        <dbReference type="RuleBase" id="RU361228"/>
    </source>
</evidence>
<keyword evidence="12" id="KW-1185">Reference proteome</keyword>
<comment type="similarity">
    <text evidence="1 10">Belongs to the Arg-specific ADP-ribosyltransferase family.</text>
</comment>
<evidence type="ECO:0000256" key="3">
    <source>
        <dbReference type="ARBA" id="ARBA00022679"/>
    </source>
</evidence>
<evidence type="ECO:0000313" key="11">
    <source>
        <dbReference type="EMBL" id="CAH2226017.1"/>
    </source>
</evidence>
<comment type="catalytic activity">
    <reaction evidence="9 10">
        <text>L-arginyl-[protein] + NAD(+) = N(omega)-(ADP-D-ribosyl)-L-arginyl-[protein] + nicotinamide + H(+)</text>
        <dbReference type="Rhea" id="RHEA:19149"/>
        <dbReference type="Rhea" id="RHEA-COMP:10532"/>
        <dbReference type="Rhea" id="RHEA-COMP:15087"/>
        <dbReference type="ChEBI" id="CHEBI:15378"/>
        <dbReference type="ChEBI" id="CHEBI:17154"/>
        <dbReference type="ChEBI" id="CHEBI:29965"/>
        <dbReference type="ChEBI" id="CHEBI:57540"/>
        <dbReference type="ChEBI" id="CHEBI:142554"/>
        <dbReference type="EC" id="2.4.2.31"/>
    </reaction>
</comment>